<accession>K1SFR5</accession>
<proteinExistence type="predicted"/>
<evidence type="ECO:0000313" key="1">
    <source>
        <dbReference type="EMBL" id="EKC56418.1"/>
    </source>
</evidence>
<feature type="non-terminal residue" evidence="1">
    <location>
        <position position="26"/>
    </location>
</feature>
<dbReference type="EMBL" id="AJWY01010119">
    <property type="protein sequence ID" value="EKC56418.1"/>
    <property type="molecule type" value="Genomic_DNA"/>
</dbReference>
<sequence length="26" mass="3155">MRQIINHFTDDDLYKFTMCCAVIDNF</sequence>
<gene>
    <name evidence="1" type="ORF">LEA_14847</name>
</gene>
<dbReference type="AlphaFoldDB" id="K1SFR5"/>
<organism evidence="1">
    <name type="scientific">human gut metagenome</name>
    <dbReference type="NCBI Taxonomy" id="408170"/>
    <lineage>
        <taxon>unclassified sequences</taxon>
        <taxon>metagenomes</taxon>
        <taxon>organismal metagenomes</taxon>
    </lineage>
</organism>
<protein>
    <recommendedName>
        <fullName evidence="2">Nicotinate phosphoribosyltransferase</fullName>
    </recommendedName>
</protein>
<evidence type="ECO:0008006" key="2">
    <source>
        <dbReference type="Google" id="ProtNLM"/>
    </source>
</evidence>
<reference evidence="1" key="1">
    <citation type="journal article" date="2013" name="Environ. Microbiol.">
        <title>Microbiota from the distal guts of lean and obese adolescents exhibit partial functional redundancy besides clear differences in community structure.</title>
        <authorList>
            <person name="Ferrer M."/>
            <person name="Ruiz A."/>
            <person name="Lanza F."/>
            <person name="Haange S.B."/>
            <person name="Oberbach A."/>
            <person name="Till H."/>
            <person name="Bargiela R."/>
            <person name="Campoy C."/>
            <person name="Segura M.T."/>
            <person name="Richter M."/>
            <person name="von Bergen M."/>
            <person name="Seifert J."/>
            <person name="Suarez A."/>
        </authorList>
    </citation>
    <scope>NUCLEOTIDE SEQUENCE</scope>
</reference>
<name>K1SFR5_9ZZZZ</name>
<comment type="caution">
    <text evidence="1">The sequence shown here is derived from an EMBL/GenBank/DDBJ whole genome shotgun (WGS) entry which is preliminary data.</text>
</comment>